<proteinExistence type="predicted"/>
<protein>
    <submittedName>
        <fullName evidence="1">Uncharacterized protein</fullName>
    </submittedName>
</protein>
<keyword evidence="2" id="KW-1185">Reference proteome</keyword>
<dbReference type="Proteomes" id="UP000281553">
    <property type="component" value="Unassembled WGS sequence"/>
</dbReference>
<gene>
    <name evidence="1" type="ORF">DILT_LOCUS14779</name>
</gene>
<reference evidence="1 2" key="1">
    <citation type="submission" date="2018-11" db="EMBL/GenBank/DDBJ databases">
        <authorList>
            <consortium name="Pathogen Informatics"/>
        </authorList>
    </citation>
    <scope>NUCLEOTIDE SEQUENCE [LARGE SCALE GENOMIC DNA]</scope>
</reference>
<evidence type="ECO:0000313" key="1">
    <source>
        <dbReference type="EMBL" id="VDN26285.1"/>
    </source>
</evidence>
<sequence length="192" mass="20902">MKLFDIPRATSATSPGTGASAALRSFVVRSKSVTSVRDTSSTVNCILADRGERLDLENLLVALLRRMAECIERTDPKALNDLIRADVICSIVEDLVCQSQCPDAPSDGLTWNSSTALGLKRSSVLQSPATSPLFRTHSTCEREILGELLTLQDFILLPLRDLLSRPFNADVSIPPVPFYAFPAFPPSILQSL</sequence>
<dbReference type="AlphaFoldDB" id="A0A3P7M9X9"/>
<organism evidence="1 2">
    <name type="scientific">Dibothriocephalus latus</name>
    <name type="common">Fish tapeworm</name>
    <name type="synonym">Diphyllobothrium latum</name>
    <dbReference type="NCBI Taxonomy" id="60516"/>
    <lineage>
        <taxon>Eukaryota</taxon>
        <taxon>Metazoa</taxon>
        <taxon>Spiralia</taxon>
        <taxon>Lophotrochozoa</taxon>
        <taxon>Platyhelminthes</taxon>
        <taxon>Cestoda</taxon>
        <taxon>Eucestoda</taxon>
        <taxon>Diphyllobothriidea</taxon>
        <taxon>Diphyllobothriidae</taxon>
        <taxon>Dibothriocephalus</taxon>
    </lineage>
</organism>
<evidence type="ECO:0000313" key="2">
    <source>
        <dbReference type="Proteomes" id="UP000281553"/>
    </source>
</evidence>
<dbReference type="EMBL" id="UYRU01075808">
    <property type="protein sequence ID" value="VDN26285.1"/>
    <property type="molecule type" value="Genomic_DNA"/>
</dbReference>
<name>A0A3P7M9X9_DIBLA</name>
<accession>A0A3P7M9X9</accession>